<evidence type="ECO:0000313" key="11">
    <source>
        <dbReference type="Proteomes" id="UP000050501"/>
    </source>
</evidence>
<keyword evidence="4 8" id="KW-0812">Transmembrane</keyword>
<dbReference type="SUPFAM" id="SSF161098">
    <property type="entry name" value="MetI-like"/>
    <property type="match status" value="1"/>
</dbReference>
<evidence type="ECO:0000256" key="3">
    <source>
        <dbReference type="ARBA" id="ARBA00022475"/>
    </source>
</evidence>
<dbReference type="InterPro" id="IPR050366">
    <property type="entry name" value="BP-dependent_transpt_permease"/>
</dbReference>
<dbReference type="PATRIC" id="fig|229921.5.peg.1951"/>
<evidence type="ECO:0000256" key="2">
    <source>
        <dbReference type="ARBA" id="ARBA00022448"/>
    </source>
</evidence>
<evidence type="ECO:0000259" key="9">
    <source>
        <dbReference type="PROSITE" id="PS50928"/>
    </source>
</evidence>
<evidence type="ECO:0000256" key="8">
    <source>
        <dbReference type="RuleBase" id="RU363032"/>
    </source>
</evidence>
<keyword evidence="3" id="KW-1003">Cell membrane</keyword>
<dbReference type="Proteomes" id="UP000050501">
    <property type="component" value="Unassembled WGS sequence"/>
</dbReference>
<keyword evidence="6 8" id="KW-0472">Membrane</keyword>
<evidence type="ECO:0000256" key="4">
    <source>
        <dbReference type="ARBA" id="ARBA00022692"/>
    </source>
</evidence>
<comment type="subcellular location">
    <subcellularLocation>
        <location evidence="1 8">Cell membrane</location>
        <topology evidence="1 8">Multi-pass membrane protein</topology>
    </subcellularLocation>
</comment>
<evidence type="ECO:0000256" key="7">
    <source>
        <dbReference type="ARBA" id="ARBA00024202"/>
    </source>
</evidence>
<feature type="transmembrane region" description="Helical" evidence="8">
    <location>
        <begin position="21"/>
        <end position="42"/>
    </location>
</feature>
<keyword evidence="2 8" id="KW-0813">Transport</keyword>
<dbReference type="CDD" id="cd06261">
    <property type="entry name" value="TM_PBP2"/>
    <property type="match status" value="1"/>
</dbReference>
<name>A0A0P6XRA1_9CHLR</name>
<reference evidence="10 11" key="1">
    <citation type="submission" date="2015-07" db="EMBL/GenBank/DDBJ databases">
        <title>Genome sequence of Levilinea saccharolytica DSM 16555.</title>
        <authorList>
            <person name="Hemp J."/>
            <person name="Ward L.M."/>
            <person name="Pace L.A."/>
            <person name="Fischer W.W."/>
        </authorList>
    </citation>
    <scope>NUCLEOTIDE SEQUENCE [LARGE SCALE GENOMIC DNA]</scope>
    <source>
        <strain evidence="10 11">KIBI-1</strain>
    </source>
</reference>
<dbReference type="PANTHER" id="PTHR43386:SF1">
    <property type="entry name" value="D,D-DIPEPTIDE TRANSPORT SYSTEM PERMEASE PROTEIN DDPC-RELATED"/>
    <property type="match status" value="1"/>
</dbReference>
<feature type="transmembrane region" description="Helical" evidence="8">
    <location>
        <begin position="83"/>
        <end position="109"/>
    </location>
</feature>
<feature type="transmembrane region" description="Helical" evidence="8">
    <location>
        <begin position="207"/>
        <end position="228"/>
    </location>
</feature>
<sequence length="283" mass="30943">MQKSDAPWKRRVKSLLRNPMAMFGVGIIIFWILVAFLAPVIAPKGPLEQNIGDRMQPPSSQYWFGTDELGRDVFSRVVYGARISLPIGLIVIVFAMIFGCFIGATAGYFGGVYDLLIMRLADITMSFPSIVLALAIAAVLGPSLTNALIAMILVWWPEYARLMRGQVLSVRNNEYVAAAVLLGASQSRILFRHILPNTFGPILVKASLDAGSAILNIAALSFIGLGAVPPTAEWGAMISTGRYKFYNWWMTTFPGLAILSVVLGFNFFGDGVRDAFDPRTNKS</sequence>
<proteinExistence type="inferred from homology"/>
<dbReference type="InterPro" id="IPR035906">
    <property type="entry name" value="MetI-like_sf"/>
</dbReference>
<evidence type="ECO:0000256" key="5">
    <source>
        <dbReference type="ARBA" id="ARBA00022989"/>
    </source>
</evidence>
<dbReference type="InterPro" id="IPR000515">
    <property type="entry name" value="MetI-like"/>
</dbReference>
<dbReference type="InterPro" id="IPR053385">
    <property type="entry name" value="ABC_transport_permease"/>
</dbReference>
<dbReference type="PROSITE" id="PS50928">
    <property type="entry name" value="ABC_TM1"/>
    <property type="match status" value="1"/>
</dbReference>
<feature type="transmembrane region" description="Helical" evidence="8">
    <location>
        <begin position="248"/>
        <end position="269"/>
    </location>
</feature>
<feature type="transmembrane region" description="Helical" evidence="8">
    <location>
        <begin position="130"/>
        <end position="155"/>
    </location>
</feature>
<organism evidence="10 11">
    <name type="scientific">Levilinea saccharolytica</name>
    <dbReference type="NCBI Taxonomy" id="229921"/>
    <lineage>
        <taxon>Bacteria</taxon>
        <taxon>Bacillati</taxon>
        <taxon>Chloroflexota</taxon>
        <taxon>Anaerolineae</taxon>
        <taxon>Anaerolineales</taxon>
        <taxon>Anaerolineaceae</taxon>
        <taxon>Levilinea</taxon>
    </lineage>
</organism>
<dbReference type="PANTHER" id="PTHR43386">
    <property type="entry name" value="OLIGOPEPTIDE TRANSPORT SYSTEM PERMEASE PROTEIN APPC"/>
    <property type="match status" value="1"/>
</dbReference>
<dbReference type="InterPro" id="IPR025966">
    <property type="entry name" value="OppC_N"/>
</dbReference>
<protein>
    <recommendedName>
        <fullName evidence="9">ABC transmembrane type-1 domain-containing protein</fullName>
    </recommendedName>
</protein>
<dbReference type="GO" id="GO:0005886">
    <property type="term" value="C:plasma membrane"/>
    <property type="evidence" value="ECO:0007669"/>
    <property type="project" value="UniProtKB-SubCell"/>
</dbReference>
<keyword evidence="5 8" id="KW-1133">Transmembrane helix</keyword>
<dbReference type="EMBL" id="LGCM01000033">
    <property type="protein sequence ID" value="KPL82997.1"/>
    <property type="molecule type" value="Genomic_DNA"/>
</dbReference>
<dbReference type="AlphaFoldDB" id="A0A0P6XRA1"/>
<accession>A0A0P6XRA1</accession>
<comment type="caution">
    <text evidence="10">The sequence shown here is derived from an EMBL/GenBank/DDBJ whole genome shotgun (WGS) entry which is preliminary data.</text>
</comment>
<evidence type="ECO:0000256" key="1">
    <source>
        <dbReference type="ARBA" id="ARBA00004651"/>
    </source>
</evidence>
<dbReference type="Pfam" id="PF12911">
    <property type="entry name" value="OppC_N"/>
    <property type="match status" value="1"/>
</dbReference>
<keyword evidence="11" id="KW-1185">Reference proteome</keyword>
<dbReference type="NCBIfam" id="NF045474">
    <property type="entry name" value="Opp2C"/>
    <property type="match status" value="1"/>
</dbReference>
<dbReference type="Pfam" id="PF00528">
    <property type="entry name" value="BPD_transp_1"/>
    <property type="match status" value="1"/>
</dbReference>
<dbReference type="STRING" id="229921.ADN01_08690"/>
<feature type="domain" description="ABC transmembrane type-1" evidence="9">
    <location>
        <begin position="81"/>
        <end position="269"/>
    </location>
</feature>
<gene>
    <name evidence="10" type="ORF">ADN01_08690</name>
</gene>
<comment type="similarity">
    <text evidence="7">Belongs to the binding-protein-dependent transport system permease family. OppBC subfamily.</text>
</comment>
<evidence type="ECO:0000313" key="10">
    <source>
        <dbReference type="EMBL" id="KPL82997.1"/>
    </source>
</evidence>
<dbReference type="GO" id="GO:0055085">
    <property type="term" value="P:transmembrane transport"/>
    <property type="evidence" value="ECO:0007669"/>
    <property type="project" value="InterPro"/>
</dbReference>
<dbReference type="Gene3D" id="1.10.3720.10">
    <property type="entry name" value="MetI-like"/>
    <property type="match status" value="1"/>
</dbReference>
<evidence type="ECO:0000256" key="6">
    <source>
        <dbReference type="ARBA" id="ARBA00023136"/>
    </source>
</evidence>